<reference evidence="2" key="2">
    <citation type="submission" date="2020-09" db="EMBL/GenBank/DDBJ databases">
        <authorList>
            <person name="Sun Q."/>
            <person name="Kim S."/>
        </authorList>
    </citation>
    <scope>NUCLEOTIDE SEQUENCE</scope>
    <source>
        <strain evidence="2">KCTC 12719</strain>
    </source>
</reference>
<sequence>MMFKNTIFLLLILFSANKAICQEINTQEPFYVNLFISADKTIFVETEKTKFEEVETKVAAIIRNKPFNLDQRIIYRIFADENLISGFIMDVNQEMLSGYGDDVQTLKYLLNTVELNIDGQNWFKSIDMKKVKKI</sequence>
<dbReference type="EMBL" id="BMXB01000030">
    <property type="protein sequence ID" value="GHA51735.1"/>
    <property type="molecule type" value="Genomic_DNA"/>
</dbReference>
<keyword evidence="3" id="KW-1185">Reference proteome</keyword>
<evidence type="ECO:0000313" key="3">
    <source>
        <dbReference type="Proteomes" id="UP000610456"/>
    </source>
</evidence>
<dbReference type="Proteomes" id="UP000610456">
    <property type="component" value="Unassembled WGS sequence"/>
</dbReference>
<dbReference type="AlphaFoldDB" id="A0A918SMM9"/>
<accession>A0A918SMM9</accession>
<feature type="chain" id="PRO_5037064740" evidence="1">
    <location>
        <begin position="22"/>
        <end position="134"/>
    </location>
</feature>
<protein>
    <submittedName>
        <fullName evidence="2">Uncharacterized protein</fullName>
    </submittedName>
</protein>
<proteinExistence type="predicted"/>
<keyword evidence="1" id="KW-0732">Signal</keyword>
<gene>
    <name evidence="2" type="ORF">GCM10007103_35230</name>
</gene>
<evidence type="ECO:0000256" key="1">
    <source>
        <dbReference type="SAM" id="SignalP"/>
    </source>
</evidence>
<feature type="signal peptide" evidence="1">
    <location>
        <begin position="1"/>
        <end position="21"/>
    </location>
</feature>
<evidence type="ECO:0000313" key="2">
    <source>
        <dbReference type="EMBL" id="GHA51735.1"/>
    </source>
</evidence>
<reference evidence="2" key="1">
    <citation type="journal article" date="2014" name="Int. J. Syst. Evol. Microbiol.">
        <title>Complete genome sequence of Corynebacterium casei LMG S-19264T (=DSM 44701T), isolated from a smear-ripened cheese.</title>
        <authorList>
            <consortium name="US DOE Joint Genome Institute (JGI-PGF)"/>
            <person name="Walter F."/>
            <person name="Albersmeier A."/>
            <person name="Kalinowski J."/>
            <person name="Ruckert C."/>
        </authorList>
    </citation>
    <scope>NUCLEOTIDE SEQUENCE</scope>
    <source>
        <strain evidence="2">KCTC 12719</strain>
    </source>
</reference>
<comment type="caution">
    <text evidence="2">The sequence shown here is derived from an EMBL/GenBank/DDBJ whole genome shotgun (WGS) entry which is preliminary data.</text>
</comment>
<organism evidence="2 3">
    <name type="scientific">Salinimicrobium marinum</name>
    <dbReference type="NCBI Taxonomy" id="680283"/>
    <lineage>
        <taxon>Bacteria</taxon>
        <taxon>Pseudomonadati</taxon>
        <taxon>Bacteroidota</taxon>
        <taxon>Flavobacteriia</taxon>
        <taxon>Flavobacteriales</taxon>
        <taxon>Flavobacteriaceae</taxon>
        <taxon>Salinimicrobium</taxon>
    </lineage>
</organism>
<name>A0A918SMM9_9FLAO</name>